<protein>
    <submittedName>
        <fullName evidence="1">Isocitrate lyase/PEP mutase family protein</fullName>
    </submittedName>
</protein>
<name>A0ABS5VMZ9_9BACT</name>
<dbReference type="CDD" id="cd00377">
    <property type="entry name" value="ICL_PEPM"/>
    <property type="match status" value="1"/>
</dbReference>
<dbReference type="SUPFAM" id="SSF51621">
    <property type="entry name" value="Phosphoenolpyruvate/pyruvate domain"/>
    <property type="match status" value="1"/>
</dbReference>
<dbReference type="EMBL" id="JAHESD010000009">
    <property type="protein sequence ID" value="MBT1702819.1"/>
    <property type="molecule type" value="Genomic_DNA"/>
</dbReference>
<reference evidence="1 2" key="1">
    <citation type="submission" date="2021-05" db="EMBL/GenBank/DDBJ databases">
        <title>A Polyphasic approach of four new species of the genus Ohtaekwangia: Ohtaekwangia histidinii sp. nov., Ohtaekwangia cretensis sp. nov., Ohtaekwangia indiensis sp. nov., Ohtaekwangia reichenbachii sp. nov. from diverse environment.</title>
        <authorList>
            <person name="Octaviana S."/>
        </authorList>
    </citation>
    <scope>NUCLEOTIDE SEQUENCE [LARGE SCALE GENOMIC DNA]</scope>
    <source>
        <strain evidence="1 2">PWU20</strain>
    </source>
</reference>
<gene>
    <name evidence="1" type="ORF">KK060_05985</name>
</gene>
<keyword evidence="1" id="KW-0456">Lyase</keyword>
<dbReference type="RefSeq" id="WP_254152788.1">
    <property type="nucleotide sequence ID" value="NZ_JAHESD010000009.1"/>
</dbReference>
<dbReference type="GO" id="GO:0016829">
    <property type="term" value="F:lyase activity"/>
    <property type="evidence" value="ECO:0007669"/>
    <property type="project" value="UniProtKB-KW"/>
</dbReference>
<dbReference type="Proteomes" id="UP000772618">
    <property type="component" value="Unassembled WGS sequence"/>
</dbReference>
<dbReference type="InterPro" id="IPR040442">
    <property type="entry name" value="Pyrv_kinase-like_dom_sf"/>
</dbReference>
<dbReference type="PANTHER" id="PTHR42905:SF16">
    <property type="entry name" value="CARBOXYPHOSPHONOENOLPYRUVATE PHOSPHONOMUTASE-LIKE PROTEIN (AFU_ORTHOLOGUE AFUA_5G07230)"/>
    <property type="match status" value="1"/>
</dbReference>
<evidence type="ECO:0000313" key="2">
    <source>
        <dbReference type="Proteomes" id="UP000772618"/>
    </source>
</evidence>
<comment type="caution">
    <text evidence="1">The sequence shown here is derived from an EMBL/GenBank/DDBJ whole genome shotgun (WGS) entry which is preliminary data.</text>
</comment>
<proteinExistence type="predicted"/>
<dbReference type="Pfam" id="PF13714">
    <property type="entry name" value="PEP_mutase"/>
    <property type="match status" value="1"/>
</dbReference>
<dbReference type="InterPro" id="IPR039556">
    <property type="entry name" value="ICL/PEPM"/>
</dbReference>
<sequence length="257" mass="28656">MNSQVKVFRELHRQSEPLLLANVWDVQSAKVFEKQKFKAIGTSSAAVAQTLGYNDGEEMPFDEYFLMIKRIKASTTIPLTVDLEAGYGKTEDEIVSNIKALHELGVVGINIEDSIVTNSVRTIVSAESFAERLKKLISRLHEEDIDIFINVRCDAFLLNLTDAKNEAIRRTSAYGKTGVHGFFLPCITNVDDIKATTAATTLPVNVMCMPNLPGFNVLKTAGVKRISMGPFLNKAVYQRMEELCQQVVEEQTFSVLF</sequence>
<accession>A0ABS5VMZ9</accession>
<organism evidence="1 2">
    <name type="scientific">Chryseosolibacter indicus</name>
    <dbReference type="NCBI Taxonomy" id="2782351"/>
    <lineage>
        <taxon>Bacteria</taxon>
        <taxon>Pseudomonadati</taxon>
        <taxon>Bacteroidota</taxon>
        <taxon>Cytophagia</taxon>
        <taxon>Cytophagales</taxon>
        <taxon>Chryseotaleaceae</taxon>
        <taxon>Chryseosolibacter</taxon>
    </lineage>
</organism>
<dbReference type="InterPro" id="IPR015813">
    <property type="entry name" value="Pyrv/PenolPyrv_kinase-like_dom"/>
</dbReference>
<evidence type="ECO:0000313" key="1">
    <source>
        <dbReference type="EMBL" id="MBT1702819.1"/>
    </source>
</evidence>
<dbReference type="Gene3D" id="3.20.20.60">
    <property type="entry name" value="Phosphoenolpyruvate-binding domains"/>
    <property type="match status" value="1"/>
</dbReference>
<dbReference type="PANTHER" id="PTHR42905">
    <property type="entry name" value="PHOSPHOENOLPYRUVATE CARBOXYLASE"/>
    <property type="match status" value="1"/>
</dbReference>
<keyword evidence="2" id="KW-1185">Reference proteome</keyword>